<gene>
    <name evidence="7" type="ORF">AELL_2421</name>
    <name evidence="8" type="ORF">CP962_11465</name>
</gene>
<comment type="similarity">
    <text evidence="2">Belongs to the methyl-accepting chemotaxis (MCP) protein family.</text>
</comment>
<dbReference type="PANTHER" id="PTHR43531:SF11">
    <property type="entry name" value="METHYL-ACCEPTING CHEMOTAXIS PROTEIN 3"/>
    <property type="match status" value="1"/>
</dbReference>
<dbReference type="SUPFAM" id="SSF58104">
    <property type="entry name" value="Methyl-accepting chemotaxis protein (MCP) signaling domain"/>
    <property type="match status" value="1"/>
</dbReference>
<keyword evidence="1" id="KW-0145">Chemotaxis</keyword>
<protein>
    <submittedName>
        <fullName evidence="7">4HB sensor-containing MCP-domain signal transduction protein</fullName>
    </submittedName>
</protein>
<evidence type="ECO:0000256" key="3">
    <source>
        <dbReference type="PROSITE-ProRule" id="PRU00284"/>
    </source>
</evidence>
<dbReference type="GO" id="GO:0007165">
    <property type="term" value="P:signal transduction"/>
    <property type="evidence" value="ECO:0007669"/>
    <property type="project" value="UniProtKB-KW"/>
</dbReference>
<evidence type="ECO:0000313" key="9">
    <source>
        <dbReference type="Proteomes" id="UP000262582"/>
    </source>
</evidence>
<evidence type="ECO:0000313" key="7">
    <source>
        <dbReference type="EMBL" id="AXX96039.1"/>
    </source>
</evidence>
<keyword evidence="5" id="KW-0472">Membrane</keyword>
<feature type="transmembrane region" description="Helical" evidence="5">
    <location>
        <begin position="13"/>
        <end position="32"/>
    </location>
</feature>
<evidence type="ECO:0000256" key="4">
    <source>
        <dbReference type="SAM" id="Coils"/>
    </source>
</evidence>
<sequence length="627" mass="70857">MNKINDLSINIKIIFGFSILIFMIIFISSYSISKIEDLASITSRFYNYPYQVSNITKAISFRITLEISAVKDIALTNSKEEKQLAIEKISKIDKEIFGLFKELENSFLGDKTKLNEAKKQFITWIPLRTEVVDAMISGNMQLAGKLIKEKAMPHDVILYKQMDELTKLAEKNGKEFYENSKKIKENILNIILAIFLISIVLAVLITYTIFTDIKRSLKTFQEGLLSFFRYLSNESKDIEFMKESDTNEFGKMSKIINENIYKIKDGIQKDNETVENVLAVVSQINKGYLNVKVEKVPNNQQLNSLCEAFNLMINELRLNIESISVVLKEFSSYKFINKVEIRNQKGEIAEFIENINFLTEEISELLKQSLLRGITLDCASNRLIEYINTLNDSTKDTIISLDKTNDSLKNITNVIVESNGNISQLSKYAQELNISAKEGQKLALNTSNSMDEITNQVNLINEAIMIIDQIAFQTNILSLNAAVEAATAGETGKGFAVVAGEVRNLASRSSEAAREIKQLVENATNKANEGKSISSSMIKGYDELLENINKSTLMINTITNLSTNQEKDILEVNNIIDDLDSQTKLNGSIMNQTYDIAIQTEKIAKNIFNEANNKNFIGKEEIMKIDR</sequence>
<dbReference type="AlphaFoldDB" id="A0A347UB11"/>
<feature type="coiled-coil region" evidence="4">
    <location>
        <begin position="341"/>
        <end position="368"/>
    </location>
</feature>
<keyword evidence="5" id="KW-1133">Transmembrane helix</keyword>
<reference evidence="7 9" key="2">
    <citation type="submission" date="2018-08" db="EMBL/GenBank/DDBJ databases">
        <title>Complete genome of the Arcobacter ellisii type strain LMG 26155.</title>
        <authorList>
            <person name="Miller W.G."/>
            <person name="Yee E."/>
            <person name="Bono J.L."/>
        </authorList>
    </citation>
    <scope>NUCLEOTIDE SEQUENCE [LARGE SCALE GENOMIC DNA]</scope>
    <source>
        <strain evidence="7 9">LMG 26155</strain>
    </source>
</reference>
<dbReference type="PANTHER" id="PTHR43531">
    <property type="entry name" value="PROTEIN ICFG"/>
    <property type="match status" value="1"/>
</dbReference>
<dbReference type="OrthoDB" id="5441488at2"/>
<proteinExistence type="inferred from homology"/>
<dbReference type="KEGG" id="aell:AELL_2421"/>
<keyword evidence="4" id="KW-0175">Coiled coil</keyword>
<keyword evidence="3" id="KW-0807">Transducer</keyword>
<evidence type="ECO:0000313" key="10">
    <source>
        <dbReference type="Proteomes" id="UP000290588"/>
    </source>
</evidence>
<evidence type="ECO:0000313" key="8">
    <source>
        <dbReference type="EMBL" id="RXI29411.1"/>
    </source>
</evidence>
<dbReference type="Pfam" id="PF12729">
    <property type="entry name" value="4HB_MCP_1"/>
    <property type="match status" value="1"/>
</dbReference>
<dbReference type="GO" id="GO:0005886">
    <property type="term" value="C:plasma membrane"/>
    <property type="evidence" value="ECO:0007669"/>
    <property type="project" value="TreeGrafter"/>
</dbReference>
<feature type="transmembrane region" description="Helical" evidence="5">
    <location>
        <begin position="187"/>
        <end position="210"/>
    </location>
</feature>
<dbReference type="InterPro" id="IPR051310">
    <property type="entry name" value="MCP_chemotaxis"/>
</dbReference>
<evidence type="ECO:0000259" key="6">
    <source>
        <dbReference type="PROSITE" id="PS50111"/>
    </source>
</evidence>
<dbReference type="SMART" id="SM00283">
    <property type="entry name" value="MA"/>
    <property type="match status" value="1"/>
</dbReference>
<evidence type="ECO:0000256" key="5">
    <source>
        <dbReference type="SAM" id="Phobius"/>
    </source>
</evidence>
<dbReference type="Proteomes" id="UP000262582">
    <property type="component" value="Chromosome"/>
</dbReference>
<dbReference type="PRINTS" id="PR00260">
    <property type="entry name" value="CHEMTRNSDUCR"/>
</dbReference>
<dbReference type="RefSeq" id="WP_118918189.1">
    <property type="nucleotide sequence ID" value="NZ_CP032097.1"/>
</dbReference>
<dbReference type="Proteomes" id="UP000290588">
    <property type="component" value="Unassembled WGS sequence"/>
</dbReference>
<keyword evidence="9" id="KW-1185">Reference proteome</keyword>
<dbReference type="InterPro" id="IPR024478">
    <property type="entry name" value="HlyB_4HB_MCP"/>
</dbReference>
<evidence type="ECO:0000256" key="2">
    <source>
        <dbReference type="ARBA" id="ARBA00029447"/>
    </source>
</evidence>
<dbReference type="Pfam" id="PF00015">
    <property type="entry name" value="MCPsignal"/>
    <property type="match status" value="1"/>
</dbReference>
<dbReference type="InterPro" id="IPR004089">
    <property type="entry name" value="MCPsignal_dom"/>
</dbReference>
<feature type="domain" description="Methyl-accepting transducer" evidence="6">
    <location>
        <begin position="372"/>
        <end position="597"/>
    </location>
</feature>
<keyword evidence="5" id="KW-0812">Transmembrane</keyword>
<dbReference type="InterPro" id="IPR004090">
    <property type="entry name" value="Chemotax_Me-accpt_rcpt"/>
</dbReference>
<dbReference type="GO" id="GO:0004888">
    <property type="term" value="F:transmembrane signaling receptor activity"/>
    <property type="evidence" value="ECO:0007669"/>
    <property type="project" value="InterPro"/>
</dbReference>
<evidence type="ECO:0000256" key="1">
    <source>
        <dbReference type="ARBA" id="ARBA00022500"/>
    </source>
</evidence>
<dbReference type="EMBL" id="CP032097">
    <property type="protein sequence ID" value="AXX96039.1"/>
    <property type="molecule type" value="Genomic_DNA"/>
</dbReference>
<dbReference type="EMBL" id="NXIG01000012">
    <property type="protein sequence ID" value="RXI29411.1"/>
    <property type="molecule type" value="Genomic_DNA"/>
</dbReference>
<dbReference type="Gene3D" id="1.10.287.950">
    <property type="entry name" value="Methyl-accepting chemotaxis protein"/>
    <property type="match status" value="1"/>
</dbReference>
<reference evidence="8 10" key="1">
    <citation type="submission" date="2017-09" db="EMBL/GenBank/DDBJ databases">
        <title>Genomics of the genus Arcobacter.</title>
        <authorList>
            <person name="Perez-Cataluna A."/>
            <person name="Figueras M.J."/>
            <person name="Salas-Masso N."/>
        </authorList>
    </citation>
    <scope>NUCLEOTIDE SEQUENCE [LARGE SCALE GENOMIC DNA]</scope>
    <source>
        <strain evidence="8 10">CECT 7837</strain>
    </source>
</reference>
<name>A0A347UB11_9BACT</name>
<dbReference type="PROSITE" id="PS50111">
    <property type="entry name" value="CHEMOTAXIS_TRANSDUC_2"/>
    <property type="match status" value="1"/>
</dbReference>
<dbReference type="GO" id="GO:0006935">
    <property type="term" value="P:chemotaxis"/>
    <property type="evidence" value="ECO:0007669"/>
    <property type="project" value="UniProtKB-KW"/>
</dbReference>
<accession>A0A347UB11</accession>
<organism evidence="8 10">
    <name type="scientific">Arcobacter ellisii</name>
    <dbReference type="NCBI Taxonomy" id="913109"/>
    <lineage>
        <taxon>Bacteria</taxon>
        <taxon>Pseudomonadati</taxon>
        <taxon>Campylobacterota</taxon>
        <taxon>Epsilonproteobacteria</taxon>
        <taxon>Campylobacterales</taxon>
        <taxon>Arcobacteraceae</taxon>
        <taxon>Arcobacter</taxon>
    </lineage>
</organism>